<proteinExistence type="predicted"/>
<dbReference type="RefSeq" id="WP_322607868.1">
    <property type="nucleotide sequence ID" value="NZ_JARVCO010000007.1"/>
</dbReference>
<dbReference type="SUPFAM" id="SSF53474">
    <property type="entry name" value="alpha/beta-Hydrolases"/>
    <property type="match status" value="1"/>
</dbReference>
<evidence type="ECO:0000313" key="2">
    <source>
        <dbReference type="EMBL" id="MDZ8118068.1"/>
    </source>
</evidence>
<name>A0ABU5MV53_9BACT</name>
<dbReference type="Proteomes" id="UP001290861">
    <property type="component" value="Unassembled WGS sequence"/>
</dbReference>
<keyword evidence="2" id="KW-0378">Hydrolase</keyword>
<dbReference type="Pfam" id="PF12146">
    <property type="entry name" value="Hydrolase_4"/>
    <property type="match status" value="1"/>
</dbReference>
<keyword evidence="3" id="KW-1185">Reference proteome</keyword>
<dbReference type="PANTHER" id="PTHR43433:SF5">
    <property type="entry name" value="AB HYDROLASE-1 DOMAIN-CONTAINING PROTEIN"/>
    <property type="match status" value="1"/>
</dbReference>
<protein>
    <submittedName>
        <fullName evidence="2">Alpha/beta hydrolase</fullName>
    </submittedName>
</protein>
<dbReference type="InterPro" id="IPR029058">
    <property type="entry name" value="AB_hydrolase_fold"/>
</dbReference>
<sequence length="214" mass="23920">MKTVIVISGWAHGLDAIRPIGNALRDQFEVELMTGTQVLKNRKIPDTDVIVTGSMGGLLAMELLPETCKKLVLISSTAKFCAAEDYPCGTHEKILKRMIVQLKRKPEAVLSEFFRNVHHPYEFHTFEGVNEPLEDLVAGLEYLQKSDVREKVPTLGIPVQLFHGSQDRIIPPGAAQWLADHLPNSDLTVYEDGHGLAAHHFQDMMTGIREFLLP</sequence>
<dbReference type="GO" id="GO:0016787">
    <property type="term" value="F:hydrolase activity"/>
    <property type="evidence" value="ECO:0007669"/>
    <property type="project" value="UniProtKB-KW"/>
</dbReference>
<feature type="domain" description="Serine aminopeptidase S33" evidence="1">
    <location>
        <begin position="48"/>
        <end position="189"/>
    </location>
</feature>
<dbReference type="InterPro" id="IPR022742">
    <property type="entry name" value="Hydrolase_4"/>
</dbReference>
<gene>
    <name evidence="2" type="ORF">P9H32_05450</name>
</gene>
<accession>A0ABU5MV53</accession>
<organism evidence="2 3">
    <name type="scientific">Pontiella agarivorans</name>
    <dbReference type="NCBI Taxonomy" id="3038953"/>
    <lineage>
        <taxon>Bacteria</taxon>
        <taxon>Pseudomonadati</taxon>
        <taxon>Kiritimatiellota</taxon>
        <taxon>Kiritimatiellia</taxon>
        <taxon>Kiritimatiellales</taxon>
        <taxon>Pontiellaceae</taxon>
        <taxon>Pontiella</taxon>
    </lineage>
</organism>
<dbReference type="InterPro" id="IPR050471">
    <property type="entry name" value="AB_hydrolase"/>
</dbReference>
<dbReference type="EMBL" id="JARVCO010000007">
    <property type="protein sequence ID" value="MDZ8118068.1"/>
    <property type="molecule type" value="Genomic_DNA"/>
</dbReference>
<reference evidence="2 3" key="1">
    <citation type="journal article" date="2024" name="Appl. Environ. Microbiol.">
        <title>Pontiella agarivorans sp. nov., a novel marine anaerobic bacterium capable of degrading macroalgal polysaccharides and fixing nitrogen.</title>
        <authorList>
            <person name="Liu N."/>
            <person name="Kivenson V."/>
            <person name="Peng X."/>
            <person name="Cui Z."/>
            <person name="Lankiewicz T.S."/>
            <person name="Gosselin K.M."/>
            <person name="English C.J."/>
            <person name="Blair E.M."/>
            <person name="O'Malley M.A."/>
            <person name="Valentine D.L."/>
        </authorList>
    </citation>
    <scope>NUCLEOTIDE SEQUENCE [LARGE SCALE GENOMIC DNA]</scope>
    <source>
        <strain evidence="2 3">NLcol2</strain>
    </source>
</reference>
<evidence type="ECO:0000313" key="3">
    <source>
        <dbReference type="Proteomes" id="UP001290861"/>
    </source>
</evidence>
<evidence type="ECO:0000259" key="1">
    <source>
        <dbReference type="Pfam" id="PF12146"/>
    </source>
</evidence>
<comment type="caution">
    <text evidence="2">The sequence shown here is derived from an EMBL/GenBank/DDBJ whole genome shotgun (WGS) entry which is preliminary data.</text>
</comment>
<dbReference type="Gene3D" id="3.40.50.1820">
    <property type="entry name" value="alpha/beta hydrolase"/>
    <property type="match status" value="1"/>
</dbReference>
<dbReference type="PANTHER" id="PTHR43433">
    <property type="entry name" value="HYDROLASE, ALPHA/BETA FOLD FAMILY PROTEIN"/>
    <property type="match status" value="1"/>
</dbReference>